<keyword evidence="5" id="KW-0496">Mitochondrion</keyword>
<evidence type="ECO:0000313" key="8">
    <source>
        <dbReference type="Proteomes" id="UP001303373"/>
    </source>
</evidence>
<accession>A0AAQ3M1X5</accession>
<dbReference type="PANTHER" id="PTHR14097:SF7">
    <property type="entry name" value="OXIDOREDUCTASE HTATIP2"/>
    <property type="match status" value="1"/>
</dbReference>
<gene>
    <name evidence="7" type="ORF">R9X50_00135900</name>
</gene>
<evidence type="ECO:0000256" key="3">
    <source>
        <dbReference type="ARBA" id="ARBA00022787"/>
    </source>
</evidence>
<keyword evidence="8" id="KW-1185">Reference proteome</keyword>
<proteinExistence type="inferred from homology"/>
<reference evidence="7 8" key="1">
    <citation type="submission" date="2023-11" db="EMBL/GenBank/DDBJ databases">
        <title>An acidophilic fungus is an integral part of prey digestion in a carnivorous sundew plant.</title>
        <authorList>
            <person name="Tsai I.J."/>
        </authorList>
    </citation>
    <scope>NUCLEOTIDE SEQUENCE [LARGE SCALE GENOMIC DNA]</scope>
    <source>
        <strain evidence="7">169a</strain>
    </source>
</reference>
<sequence length="227" mass="24171">MATVALAGSTGLVGSHILDTLSKYAGVQEIYAFARKDLPEHTKLKPLISSDSASWAAKYPNGAPLFISALGTTRANAGGFENQRKIDYDLNLALAKAAKDAGAKAYVLVSSSGANSASMSGYMKMKGELEDAVKALDFDHTVIMRPGLIVGDRNEMRSAEFVMRKTAGFLGSISGGKLKDFWAQDADVIAKAAVKAGLDCLDGKITDKVTMVYQADVIRLGKTEWRA</sequence>
<dbReference type="Proteomes" id="UP001303373">
    <property type="component" value="Chromosome 2"/>
</dbReference>
<evidence type="ECO:0000256" key="2">
    <source>
        <dbReference type="ARBA" id="ARBA00006617"/>
    </source>
</evidence>
<keyword evidence="3" id="KW-1000">Mitochondrion outer membrane</keyword>
<dbReference type="SUPFAM" id="SSF51735">
    <property type="entry name" value="NAD(P)-binding Rossmann-fold domains"/>
    <property type="match status" value="1"/>
</dbReference>
<comment type="similarity">
    <text evidence="2">Belongs to the FMP52 family.</text>
</comment>
<dbReference type="EMBL" id="CP138581">
    <property type="protein sequence ID" value="WPG98567.1"/>
    <property type="molecule type" value="Genomic_DNA"/>
</dbReference>
<keyword evidence="6" id="KW-0472">Membrane</keyword>
<dbReference type="FunFam" id="3.40.50.720:FF:000366">
    <property type="entry name" value="Protein FMP52, mitochondrial"/>
    <property type="match status" value="1"/>
</dbReference>
<dbReference type="Pfam" id="PF08732">
    <property type="entry name" value="HIM1"/>
    <property type="match status" value="1"/>
</dbReference>
<evidence type="ECO:0008006" key="9">
    <source>
        <dbReference type="Google" id="ProtNLM"/>
    </source>
</evidence>
<dbReference type="InterPro" id="IPR014843">
    <property type="entry name" value="Him1/Fmp52"/>
</dbReference>
<comment type="subcellular location">
    <subcellularLocation>
        <location evidence="1">Mitochondrion outer membrane</location>
        <topology evidence="1">Peripheral membrane protein</topology>
    </subcellularLocation>
</comment>
<protein>
    <recommendedName>
        <fullName evidence="9">NAD(P)-binding domain-containing protein</fullName>
    </recommendedName>
</protein>
<evidence type="ECO:0000256" key="4">
    <source>
        <dbReference type="ARBA" id="ARBA00022946"/>
    </source>
</evidence>
<evidence type="ECO:0000256" key="5">
    <source>
        <dbReference type="ARBA" id="ARBA00023128"/>
    </source>
</evidence>
<organism evidence="7 8">
    <name type="scientific">Acrodontium crateriforme</name>
    <dbReference type="NCBI Taxonomy" id="150365"/>
    <lineage>
        <taxon>Eukaryota</taxon>
        <taxon>Fungi</taxon>
        <taxon>Dikarya</taxon>
        <taxon>Ascomycota</taxon>
        <taxon>Pezizomycotina</taxon>
        <taxon>Dothideomycetes</taxon>
        <taxon>Dothideomycetidae</taxon>
        <taxon>Mycosphaerellales</taxon>
        <taxon>Teratosphaeriaceae</taxon>
        <taxon>Acrodontium</taxon>
    </lineage>
</organism>
<dbReference type="GO" id="GO:0005741">
    <property type="term" value="C:mitochondrial outer membrane"/>
    <property type="evidence" value="ECO:0007669"/>
    <property type="project" value="UniProtKB-SubCell"/>
</dbReference>
<evidence type="ECO:0000256" key="1">
    <source>
        <dbReference type="ARBA" id="ARBA00004450"/>
    </source>
</evidence>
<evidence type="ECO:0000256" key="6">
    <source>
        <dbReference type="ARBA" id="ARBA00023136"/>
    </source>
</evidence>
<dbReference type="GO" id="GO:0051170">
    <property type="term" value="P:import into nucleus"/>
    <property type="evidence" value="ECO:0007669"/>
    <property type="project" value="TreeGrafter"/>
</dbReference>
<dbReference type="PANTHER" id="PTHR14097">
    <property type="entry name" value="OXIDOREDUCTASE HTATIP2"/>
    <property type="match status" value="1"/>
</dbReference>
<dbReference type="Gene3D" id="3.40.50.720">
    <property type="entry name" value="NAD(P)-binding Rossmann-like Domain"/>
    <property type="match status" value="1"/>
</dbReference>
<keyword evidence="4" id="KW-0809">Transit peptide</keyword>
<name>A0AAQ3M1X5_9PEZI</name>
<evidence type="ECO:0000313" key="7">
    <source>
        <dbReference type="EMBL" id="WPG98567.1"/>
    </source>
</evidence>
<dbReference type="AlphaFoldDB" id="A0AAQ3M1X5"/>
<dbReference type="InterPro" id="IPR036291">
    <property type="entry name" value="NAD(P)-bd_dom_sf"/>
</dbReference>